<dbReference type="PANTHER" id="PTHR31954:SF1">
    <property type="entry name" value="CILIA- AND FLAGELLA-ASSOCIATED PROTEIN 157"/>
    <property type="match status" value="1"/>
</dbReference>
<dbReference type="Proteomes" id="UP000076502">
    <property type="component" value="Unassembled WGS sequence"/>
</dbReference>
<dbReference type="EMBL" id="KQ434781">
    <property type="protein sequence ID" value="KZC04477.1"/>
    <property type="molecule type" value="Genomic_DNA"/>
</dbReference>
<organism evidence="8 9">
    <name type="scientific">Dufourea novaeangliae</name>
    <name type="common">Sweat bee</name>
    <dbReference type="NCBI Taxonomy" id="178035"/>
    <lineage>
        <taxon>Eukaryota</taxon>
        <taxon>Metazoa</taxon>
        <taxon>Ecdysozoa</taxon>
        <taxon>Arthropoda</taxon>
        <taxon>Hexapoda</taxon>
        <taxon>Insecta</taxon>
        <taxon>Pterygota</taxon>
        <taxon>Neoptera</taxon>
        <taxon>Endopterygota</taxon>
        <taxon>Hymenoptera</taxon>
        <taxon>Apocrita</taxon>
        <taxon>Aculeata</taxon>
        <taxon>Apoidea</taxon>
        <taxon>Anthophila</taxon>
        <taxon>Halictidae</taxon>
        <taxon>Rophitinae</taxon>
        <taxon>Dufourea</taxon>
    </lineage>
</organism>
<keyword evidence="4 7" id="KW-0175">Coiled coil</keyword>
<dbReference type="GO" id="GO:0008017">
    <property type="term" value="F:microtubule binding"/>
    <property type="evidence" value="ECO:0007669"/>
    <property type="project" value="TreeGrafter"/>
</dbReference>
<feature type="coiled-coil region" evidence="7">
    <location>
        <begin position="37"/>
        <end position="117"/>
    </location>
</feature>
<feature type="coiled-coil region" evidence="7">
    <location>
        <begin position="143"/>
        <end position="232"/>
    </location>
</feature>
<comment type="subcellular location">
    <subcellularLocation>
        <location evidence="1">Cell projection</location>
        <location evidence="1">Cilium</location>
    </subcellularLocation>
</comment>
<dbReference type="PANTHER" id="PTHR31954">
    <property type="entry name" value="CILIA- AND FLAGELLA-ASSOCIATED PROTEIN 157"/>
    <property type="match status" value="1"/>
</dbReference>
<evidence type="ECO:0000256" key="3">
    <source>
        <dbReference type="ARBA" id="ARBA00014087"/>
    </source>
</evidence>
<dbReference type="AlphaFoldDB" id="A0A154NXY6"/>
<evidence type="ECO:0000256" key="5">
    <source>
        <dbReference type="ARBA" id="ARBA00023069"/>
    </source>
</evidence>
<gene>
    <name evidence="8" type="ORF">WN55_05289</name>
</gene>
<keyword evidence="5" id="KW-0969">Cilium</keyword>
<reference evidence="8 9" key="1">
    <citation type="submission" date="2015-07" db="EMBL/GenBank/DDBJ databases">
        <title>The genome of Dufourea novaeangliae.</title>
        <authorList>
            <person name="Pan H."/>
            <person name="Kapheim K."/>
        </authorList>
    </citation>
    <scope>NUCLEOTIDE SEQUENCE [LARGE SCALE GENOMIC DNA]</scope>
    <source>
        <strain evidence="8">0120121106</strain>
        <tissue evidence="8">Whole body</tissue>
    </source>
</reference>
<evidence type="ECO:0000313" key="8">
    <source>
        <dbReference type="EMBL" id="KZC04477.1"/>
    </source>
</evidence>
<evidence type="ECO:0000256" key="4">
    <source>
        <dbReference type="ARBA" id="ARBA00023054"/>
    </source>
</evidence>
<evidence type="ECO:0000256" key="7">
    <source>
        <dbReference type="SAM" id="Coils"/>
    </source>
</evidence>
<protein>
    <recommendedName>
        <fullName evidence="3">Cilia- and flagella-associated protein 157</fullName>
    </recommendedName>
</protein>
<comment type="similarity">
    <text evidence="2">Belongs to the CFAP157 family.</text>
</comment>
<sequence length="449" mass="52317">MVDLQGKEKGNISLPLELQSYENEQERNKPIIINMQKAFYNVKISDIENRINRLKDRNDELSEEIETTDDLIFAADTETADEIANLTKLVKSQNNRIETLKNQINTLENNRIQDKETHENNVELFKHKYLEKKVELVSQIKVLNAKINVLEEFKKRQSALEEKLEANKQRMIEYEKEVKEILENIRRKNTTVGHEKNISEQCSNIKRNIVTTKIHNSVLKKLQNKYNEMKERLSIMNIPDSETENKQRLAIENAKTEECITRLRLSKMQTLLHKENTKIGIAKYLDRRVECKIKAIVEALYDVKYIVSCLLKHPPTTESSYVKLLLLLRHRISKGQSKLRCSTVKSVESVLRETECRAQDLKEIPDDIDLETLSESEDTKLSCRAILDERKSSGGEEGAIEISVKSSTFDNELNEIFEDSMLFDIEEHEFVKEVEYVDDEELLNEANEE</sequence>
<evidence type="ECO:0000256" key="6">
    <source>
        <dbReference type="ARBA" id="ARBA00023273"/>
    </source>
</evidence>
<accession>A0A154NXY6</accession>
<evidence type="ECO:0000256" key="1">
    <source>
        <dbReference type="ARBA" id="ARBA00004138"/>
    </source>
</evidence>
<evidence type="ECO:0000313" key="9">
    <source>
        <dbReference type="Proteomes" id="UP000076502"/>
    </source>
</evidence>
<keyword evidence="9" id="KW-1185">Reference proteome</keyword>
<proteinExistence type="inferred from homology"/>
<evidence type="ECO:0000256" key="2">
    <source>
        <dbReference type="ARBA" id="ARBA00010841"/>
    </source>
</evidence>
<dbReference type="InterPro" id="IPR038844">
    <property type="entry name" value="CFAP157"/>
</dbReference>
<name>A0A154NXY6_DUFNO</name>
<dbReference type="STRING" id="178035.A0A154NXY6"/>
<dbReference type="GO" id="GO:0036064">
    <property type="term" value="C:ciliary basal body"/>
    <property type="evidence" value="ECO:0007669"/>
    <property type="project" value="TreeGrafter"/>
</dbReference>
<keyword evidence="6" id="KW-0966">Cell projection</keyword>